<accession>A0A2D2D0X2</accession>
<dbReference type="EMBL" id="CP023737">
    <property type="protein sequence ID" value="ATQ68612.1"/>
    <property type="molecule type" value="Genomic_DNA"/>
</dbReference>
<dbReference type="CDD" id="cd02968">
    <property type="entry name" value="SCO"/>
    <property type="match status" value="1"/>
</dbReference>
<dbReference type="STRING" id="595536.GCA_000178815_02664"/>
<feature type="binding site" evidence="2">
    <location>
        <position position="240"/>
    </location>
    <ligand>
        <name>Cu cation</name>
        <dbReference type="ChEBI" id="CHEBI:23378"/>
    </ligand>
</feature>
<dbReference type="Gene3D" id="3.40.30.10">
    <property type="entry name" value="Glutaredoxin"/>
    <property type="match status" value="1"/>
</dbReference>
<dbReference type="PANTHER" id="PTHR12151">
    <property type="entry name" value="ELECTRON TRANSPORT PROTIN SCO1/SENC FAMILY MEMBER"/>
    <property type="match status" value="1"/>
</dbReference>
<evidence type="ECO:0000256" key="4">
    <source>
        <dbReference type="SAM" id="MobiDB-lite"/>
    </source>
</evidence>
<keyword evidence="3" id="KW-1015">Disulfide bond</keyword>
<sequence length="366" mass="39529">MAVSRSSHSTGTDARAADHCAPISSEARGSRARRGVAALLRPLASALERLVALFVRPPVVESVKIEDGIVCVSRYVAERLVDRRRLKAGGLGIDRHVDRAGQCARVELVGADRVVQIAGHASPSERDKLIETLIAALRADGSTVEVRTIAERGRGETDDVARRRRSAALRRFSIVALAAAGLQASVMWRWSQQSSDASPAPLREPSFHLTSSSGAAVDETTLRGRPYAAFFGFTQCPQVCPTTLVELTRAVESLGASASNLAILFVSLDPERDTPETLSDFIASFGGRVTALTGTETEIARAARAFRVYHRKSALDGGGYTIDHTALVYLVDRHGRARDALSFTDHRDIAKRKLEAFVREECADAT</sequence>
<reference evidence="6" key="1">
    <citation type="submission" date="2017-10" db="EMBL/GenBank/DDBJ databases">
        <title>Completed PacBio SMRT sequence of Methylosinus trichosporium OB3b reveals presence of a third large plasmid.</title>
        <authorList>
            <person name="Charles T.C."/>
            <person name="Lynch M.D.J."/>
            <person name="Heil J.R."/>
            <person name="Cheng J."/>
        </authorList>
    </citation>
    <scope>NUCLEOTIDE SEQUENCE [LARGE SCALE GENOMIC DNA]</scope>
    <source>
        <strain evidence="6">OB3b</strain>
    </source>
</reference>
<dbReference type="KEGG" id="mtw:CQW49_12510"/>
<organism evidence="5 6">
    <name type="scientific">Methylosinus trichosporium (strain ATCC 35070 / NCIMB 11131 / UNIQEM 75 / OB3b)</name>
    <dbReference type="NCBI Taxonomy" id="595536"/>
    <lineage>
        <taxon>Bacteria</taxon>
        <taxon>Pseudomonadati</taxon>
        <taxon>Pseudomonadota</taxon>
        <taxon>Alphaproteobacteria</taxon>
        <taxon>Hyphomicrobiales</taxon>
        <taxon>Methylocystaceae</taxon>
        <taxon>Methylosinus</taxon>
    </lineage>
</organism>
<proteinExistence type="inferred from homology"/>
<protein>
    <submittedName>
        <fullName evidence="5">SCO family protein</fullName>
    </submittedName>
</protein>
<keyword evidence="6" id="KW-1185">Reference proteome</keyword>
<evidence type="ECO:0000256" key="1">
    <source>
        <dbReference type="ARBA" id="ARBA00010996"/>
    </source>
</evidence>
<gene>
    <name evidence="5" type="ORF">CQW49_12510</name>
</gene>
<evidence type="ECO:0000256" key="2">
    <source>
        <dbReference type="PIRSR" id="PIRSR603782-1"/>
    </source>
</evidence>
<evidence type="ECO:0000313" key="5">
    <source>
        <dbReference type="EMBL" id="ATQ68612.1"/>
    </source>
</evidence>
<keyword evidence="2" id="KW-0186">Copper</keyword>
<comment type="similarity">
    <text evidence="1">Belongs to the SCO1/2 family.</text>
</comment>
<feature type="compositionally biased region" description="Polar residues" evidence="4">
    <location>
        <begin position="1"/>
        <end position="12"/>
    </location>
</feature>
<name>A0A2D2D0X2_METT3</name>
<dbReference type="InterPro" id="IPR003782">
    <property type="entry name" value="SCO1/SenC"/>
</dbReference>
<dbReference type="InterPro" id="IPR036249">
    <property type="entry name" value="Thioredoxin-like_sf"/>
</dbReference>
<evidence type="ECO:0000313" key="6">
    <source>
        <dbReference type="Proteomes" id="UP000230709"/>
    </source>
</evidence>
<dbReference type="Pfam" id="PF02630">
    <property type="entry name" value="SCO1-SenC"/>
    <property type="match status" value="1"/>
</dbReference>
<dbReference type="RefSeq" id="WP_003609323.1">
    <property type="nucleotide sequence ID" value="NZ_ADVE02000001.1"/>
</dbReference>
<dbReference type="GO" id="GO:0046872">
    <property type="term" value="F:metal ion binding"/>
    <property type="evidence" value="ECO:0007669"/>
    <property type="project" value="UniProtKB-KW"/>
</dbReference>
<feature type="binding site" evidence="2">
    <location>
        <position position="324"/>
    </location>
    <ligand>
        <name>Cu cation</name>
        <dbReference type="ChEBI" id="CHEBI:23378"/>
    </ligand>
</feature>
<feature type="binding site" evidence="2">
    <location>
        <position position="236"/>
    </location>
    <ligand>
        <name>Cu cation</name>
        <dbReference type="ChEBI" id="CHEBI:23378"/>
    </ligand>
</feature>
<feature type="region of interest" description="Disordered" evidence="4">
    <location>
        <begin position="1"/>
        <end position="22"/>
    </location>
</feature>
<dbReference type="Proteomes" id="UP000230709">
    <property type="component" value="Chromosome"/>
</dbReference>
<dbReference type="SUPFAM" id="SSF52833">
    <property type="entry name" value="Thioredoxin-like"/>
    <property type="match status" value="1"/>
</dbReference>
<dbReference type="AlphaFoldDB" id="A0A2D2D0X2"/>
<keyword evidence="2" id="KW-0479">Metal-binding</keyword>
<dbReference type="PANTHER" id="PTHR12151:SF25">
    <property type="entry name" value="LINALOOL DEHYDRATASE_ISOMERASE DOMAIN-CONTAINING PROTEIN"/>
    <property type="match status" value="1"/>
</dbReference>
<feature type="disulfide bond" description="Redox-active" evidence="3">
    <location>
        <begin position="236"/>
        <end position="240"/>
    </location>
</feature>
<evidence type="ECO:0000256" key="3">
    <source>
        <dbReference type="PIRSR" id="PIRSR603782-2"/>
    </source>
</evidence>